<dbReference type="Proteomes" id="UP000712600">
    <property type="component" value="Unassembled WGS sequence"/>
</dbReference>
<proteinExistence type="inferred from homology"/>
<evidence type="ECO:0000259" key="4">
    <source>
        <dbReference type="Pfam" id="PF02902"/>
    </source>
</evidence>
<dbReference type="GO" id="GO:0008234">
    <property type="term" value="F:cysteine-type peptidase activity"/>
    <property type="evidence" value="ECO:0007669"/>
    <property type="project" value="InterPro"/>
</dbReference>
<dbReference type="EMBL" id="QGKX02000088">
    <property type="protein sequence ID" value="KAF3583390.1"/>
    <property type="molecule type" value="Genomic_DNA"/>
</dbReference>
<dbReference type="SUPFAM" id="SSF54001">
    <property type="entry name" value="Cysteine proteinases"/>
    <property type="match status" value="1"/>
</dbReference>
<organism evidence="5 6">
    <name type="scientific">Brassica cretica</name>
    <name type="common">Mustard</name>
    <dbReference type="NCBI Taxonomy" id="69181"/>
    <lineage>
        <taxon>Eukaryota</taxon>
        <taxon>Viridiplantae</taxon>
        <taxon>Streptophyta</taxon>
        <taxon>Embryophyta</taxon>
        <taxon>Tracheophyta</taxon>
        <taxon>Spermatophyta</taxon>
        <taxon>Magnoliopsida</taxon>
        <taxon>eudicotyledons</taxon>
        <taxon>Gunneridae</taxon>
        <taxon>Pentapetalae</taxon>
        <taxon>rosids</taxon>
        <taxon>malvids</taxon>
        <taxon>Brassicales</taxon>
        <taxon>Brassicaceae</taxon>
        <taxon>Brassiceae</taxon>
        <taxon>Brassica</taxon>
    </lineage>
</organism>
<name>A0A8S9RRP5_BRACR</name>
<comment type="caution">
    <text evidence="5">The sequence shown here is derived from an EMBL/GenBank/DDBJ whole genome shotgun (WGS) entry which is preliminary data.</text>
</comment>
<evidence type="ECO:0000256" key="3">
    <source>
        <dbReference type="ARBA" id="ARBA00022801"/>
    </source>
</evidence>
<feature type="domain" description="Ubiquitin-like protease family profile" evidence="4">
    <location>
        <begin position="121"/>
        <end position="242"/>
    </location>
</feature>
<evidence type="ECO:0000256" key="2">
    <source>
        <dbReference type="ARBA" id="ARBA00022670"/>
    </source>
</evidence>
<dbReference type="AlphaFoldDB" id="A0A8S9RRP5"/>
<comment type="similarity">
    <text evidence="1">Belongs to the peptidase C48 family.</text>
</comment>
<reference evidence="5" key="1">
    <citation type="submission" date="2019-12" db="EMBL/GenBank/DDBJ databases">
        <title>Genome sequencing and annotation of Brassica cretica.</title>
        <authorList>
            <person name="Studholme D.J."/>
            <person name="Sarris P."/>
        </authorList>
    </citation>
    <scope>NUCLEOTIDE SEQUENCE</scope>
    <source>
        <strain evidence="5">PFS-109/04</strain>
        <tissue evidence="5">Leaf</tissue>
    </source>
</reference>
<evidence type="ECO:0000313" key="5">
    <source>
        <dbReference type="EMBL" id="KAF3583390.1"/>
    </source>
</evidence>
<keyword evidence="2" id="KW-0645">Protease</keyword>
<evidence type="ECO:0000313" key="6">
    <source>
        <dbReference type="Proteomes" id="UP000712600"/>
    </source>
</evidence>
<accession>A0A8S9RRP5</accession>
<dbReference type="Pfam" id="PF02902">
    <property type="entry name" value="Peptidase_C48"/>
    <property type="match status" value="1"/>
</dbReference>
<dbReference type="InterPro" id="IPR003653">
    <property type="entry name" value="Peptidase_C48_C"/>
</dbReference>
<dbReference type="InterPro" id="IPR038765">
    <property type="entry name" value="Papain-like_cys_pep_sf"/>
</dbReference>
<protein>
    <recommendedName>
        <fullName evidence="4">Ubiquitin-like protease family profile domain-containing protein</fullName>
    </recommendedName>
</protein>
<dbReference type="GO" id="GO:0006508">
    <property type="term" value="P:proteolysis"/>
    <property type="evidence" value="ECO:0007669"/>
    <property type="project" value="UniProtKB-KW"/>
</dbReference>
<keyword evidence="3" id="KW-0378">Hydrolase</keyword>
<sequence>MQSESENENGGISVVVVDKEQSRIDYGSVKKLKQVGKLRPACIVAHAKSERQRRLAATQHSPFDGNITAKVIIPNQPKRGQGYNPFAGVDRQKLSALLDWVKLDPTWMLELISFRYTKHPEWFRSDRICMLDAVCTQMWTAKYSEFLASPANPDCLGKLLPHDALDYYTGEETAYNRSNKTWALEIDDIYAPLFVKNDHWVACWISIPRRHIVIWDSDVAYTEDAEITKTVKLIAHMLLYMLHMLSIGGEKELYTVDSHMSVNLGCHKTNKLVTVELLLEVDVGPVRQRNAASATSLRFLKLNFTEERIETSDESSKQVVTQRPNVRPARSLRSDRAIVPLGRYVATELKPKLGRYVATELEPNLGHYRPSARPARSLRNDRARAKARSLRSDRAIVPFGRYVATERSSRSVATSLPGSSQSSVAV</sequence>
<evidence type="ECO:0000256" key="1">
    <source>
        <dbReference type="ARBA" id="ARBA00005234"/>
    </source>
</evidence>
<gene>
    <name evidence="5" type="ORF">F2Q69_00029161</name>
</gene>